<dbReference type="GO" id="GO:0072330">
    <property type="term" value="P:monocarboxylic acid biosynthetic process"/>
    <property type="evidence" value="ECO:0007669"/>
    <property type="project" value="UniProtKB-ARBA"/>
</dbReference>
<reference evidence="2" key="1">
    <citation type="submission" date="2015-06" db="EMBL/GenBank/DDBJ databases">
        <authorList>
            <person name="Nguyen H."/>
        </authorList>
    </citation>
    <scope>NUCLEOTIDE SEQUENCE</scope>
    <source>
        <strain evidence="2">DAOM 180753</strain>
    </source>
</reference>
<dbReference type="GO" id="GO:0017000">
    <property type="term" value="P:antibiotic biosynthetic process"/>
    <property type="evidence" value="ECO:0007669"/>
    <property type="project" value="UniProtKB-ARBA"/>
</dbReference>
<dbReference type="PANTHER" id="PTHR17630:SF105">
    <property type="entry name" value="DIENELACTONE HYDROLASE FAMILY PROTEIN (AFU_ORTHOLOGUE AFUA_4G08790)"/>
    <property type="match status" value="1"/>
</dbReference>
<evidence type="ECO:0000313" key="2">
    <source>
        <dbReference type="EMBL" id="KAJ9485410.1"/>
    </source>
</evidence>
<dbReference type="PANTHER" id="PTHR17630">
    <property type="entry name" value="DIENELACTONE HYDROLASE"/>
    <property type="match status" value="1"/>
</dbReference>
<accession>A0AAI9TDN3</accession>
<organism evidence="2 3">
    <name type="scientific">Penicillium thymicola</name>
    <dbReference type="NCBI Taxonomy" id="293382"/>
    <lineage>
        <taxon>Eukaryota</taxon>
        <taxon>Fungi</taxon>
        <taxon>Dikarya</taxon>
        <taxon>Ascomycota</taxon>
        <taxon>Pezizomycotina</taxon>
        <taxon>Eurotiomycetes</taxon>
        <taxon>Eurotiomycetidae</taxon>
        <taxon>Eurotiales</taxon>
        <taxon>Aspergillaceae</taxon>
        <taxon>Penicillium</taxon>
    </lineage>
</organism>
<keyword evidence="3" id="KW-1185">Reference proteome</keyword>
<dbReference type="InterPro" id="IPR002925">
    <property type="entry name" value="Dienelactn_hydro"/>
</dbReference>
<dbReference type="Gene3D" id="3.40.50.1820">
    <property type="entry name" value="alpha/beta hydrolase"/>
    <property type="match status" value="1"/>
</dbReference>
<name>A0AAI9TDN3_PENTH</name>
<evidence type="ECO:0000259" key="1">
    <source>
        <dbReference type="Pfam" id="PF01738"/>
    </source>
</evidence>
<gene>
    <name evidence="2" type="ORF">VN97_g7953</name>
</gene>
<dbReference type="AlphaFoldDB" id="A0AAI9TDN3"/>
<dbReference type="InterPro" id="IPR029058">
    <property type="entry name" value="AB_hydrolase_fold"/>
</dbReference>
<reference evidence="2" key="2">
    <citation type="journal article" date="2016" name="Fungal Biol.">
        <title>Ochratoxin A production by Penicillium thymicola.</title>
        <authorList>
            <person name="Nguyen H.D.T."/>
            <person name="McMullin D.R."/>
            <person name="Ponomareva E."/>
            <person name="Riley R."/>
            <person name="Pomraning K.R."/>
            <person name="Baker S.E."/>
            <person name="Seifert K.A."/>
        </authorList>
    </citation>
    <scope>NUCLEOTIDE SEQUENCE</scope>
    <source>
        <strain evidence="2">DAOM 180753</strain>
    </source>
</reference>
<sequence length="332" mass="36745">MSCPNCFSGHIHQGTPRGEVTSLYSLQAYTTKPLDDVPHRGIIIIVPDAFGWEFVNNRILADNYAEKGKYLVYLPDFMNGHAAPVGMISATKEVLKTSGLTTWLMKPYHLASMLTRMVPFMYHNTFRASWPIVRDFFKSVRENEAAELPIYGAGFCWGGKHIVNLAAGVDIASNGQLLLNAGFTGHPSLLEVPNEIEKIKIPVSFALGDKDIIVKSPQIEQIKQVFASDSGSGKGEVVVYEGAGHGFCVRADFVLEDASRQADEAENQALAWFENIEADDQRMNGPLPSFGEHVKIFTSGIPGLSTKYTVQNKYHSLDPEATDFLFIWSRLL</sequence>
<protein>
    <recommendedName>
        <fullName evidence="1">Dienelactone hydrolase domain-containing protein</fullName>
    </recommendedName>
</protein>
<evidence type="ECO:0000313" key="3">
    <source>
        <dbReference type="Proteomes" id="UP001227192"/>
    </source>
</evidence>
<dbReference type="GO" id="GO:0016787">
    <property type="term" value="F:hydrolase activity"/>
    <property type="evidence" value="ECO:0007669"/>
    <property type="project" value="InterPro"/>
</dbReference>
<dbReference type="Proteomes" id="UP001227192">
    <property type="component" value="Unassembled WGS sequence"/>
</dbReference>
<dbReference type="SUPFAM" id="SSF53474">
    <property type="entry name" value="alpha/beta-Hydrolases"/>
    <property type="match status" value="1"/>
</dbReference>
<dbReference type="EMBL" id="LACB01000268">
    <property type="protein sequence ID" value="KAJ9485410.1"/>
    <property type="molecule type" value="Genomic_DNA"/>
</dbReference>
<comment type="caution">
    <text evidence="2">The sequence shown here is derived from an EMBL/GenBank/DDBJ whole genome shotgun (WGS) entry which is preliminary data.</text>
</comment>
<proteinExistence type="predicted"/>
<feature type="domain" description="Dienelactone hydrolase" evidence="1">
    <location>
        <begin position="27"/>
        <end position="275"/>
    </location>
</feature>
<dbReference type="Pfam" id="PF01738">
    <property type="entry name" value="DLH"/>
    <property type="match status" value="1"/>
</dbReference>